<sequence>MELSLCSLSFPLLLISAAMVLTALVTEGWECGGLFTGCQYDTWKISASAVAGLMIVALIFLVTCIILEFICLCFNKLLTAPYFILARNILLVIGMLLMLIAVLVYTGRIGHQWSYFLAVCSSILLIQTVLVTIVTTTCFTTDITKTAFQEGE</sequence>
<comment type="caution">
    <text evidence="3">The sequence shown here is derived from an EMBL/GenBank/DDBJ whole genome shotgun (WGS) entry which is preliminary data.</text>
</comment>
<feature type="transmembrane region" description="Helical" evidence="1">
    <location>
        <begin position="84"/>
        <end position="107"/>
    </location>
</feature>
<evidence type="ECO:0000313" key="4">
    <source>
        <dbReference type="Proteomes" id="UP000324629"/>
    </source>
</evidence>
<dbReference type="EMBL" id="QNGE01001845">
    <property type="protein sequence ID" value="KAA3676710.1"/>
    <property type="molecule type" value="Genomic_DNA"/>
</dbReference>
<proteinExistence type="predicted"/>
<accession>A0A5J4NN98</accession>
<protein>
    <submittedName>
        <fullName evidence="3">Uncharacterized protein</fullName>
    </submittedName>
</protein>
<evidence type="ECO:0000313" key="3">
    <source>
        <dbReference type="EMBL" id="KAA3676710.1"/>
    </source>
</evidence>
<name>A0A5J4NN98_9TREM</name>
<keyword evidence="4" id="KW-1185">Reference proteome</keyword>
<organism evidence="3 4">
    <name type="scientific">Paragonimus westermani</name>
    <dbReference type="NCBI Taxonomy" id="34504"/>
    <lineage>
        <taxon>Eukaryota</taxon>
        <taxon>Metazoa</taxon>
        <taxon>Spiralia</taxon>
        <taxon>Lophotrochozoa</taxon>
        <taxon>Platyhelminthes</taxon>
        <taxon>Trematoda</taxon>
        <taxon>Digenea</taxon>
        <taxon>Plagiorchiida</taxon>
        <taxon>Troglotremata</taxon>
        <taxon>Troglotrematidae</taxon>
        <taxon>Paragonimus</taxon>
    </lineage>
</organism>
<keyword evidence="1" id="KW-0472">Membrane</keyword>
<feature type="transmembrane region" description="Helical" evidence="1">
    <location>
        <begin position="113"/>
        <end position="139"/>
    </location>
</feature>
<feature type="transmembrane region" description="Helical" evidence="1">
    <location>
        <begin position="46"/>
        <end position="72"/>
    </location>
</feature>
<dbReference type="AlphaFoldDB" id="A0A5J4NN98"/>
<keyword evidence="2" id="KW-0732">Signal</keyword>
<feature type="signal peptide" evidence="2">
    <location>
        <begin position="1"/>
        <end position="28"/>
    </location>
</feature>
<feature type="chain" id="PRO_5023888168" evidence="2">
    <location>
        <begin position="29"/>
        <end position="152"/>
    </location>
</feature>
<dbReference type="Proteomes" id="UP000324629">
    <property type="component" value="Unassembled WGS sequence"/>
</dbReference>
<evidence type="ECO:0000256" key="2">
    <source>
        <dbReference type="SAM" id="SignalP"/>
    </source>
</evidence>
<reference evidence="3 4" key="1">
    <citation type="journal article" date="2019" name="Gigascience">
        <title>Whole-genome sequence of the oriental lung fluke Paragonimus westermani.</title>
        <authorList>
            <person name="Oey H."/>
            <person name="Zakrzewski M."/>
            <person name="Narain K."/>
            <person name="Devi K.R."/>
            <person name="Agatsuma T."/>
            <person name="Nawaratna S."/>
            <person name="Gobert G.N."/>
            <person name="Jones M.K."/>
            <person name="Ragan M.A."/>
            <person name="McManus D.P."/>
            <person name="Krause L."/>
        </authorList>
    </citation>
    <scope>NUCLEOTIDE SEQUENCE [LARGE SCALE GENOMIC DNA]</scope>
    <source>
        <strain evidence="3 4">IND2009</strain>
    </source>
</reference>
<evidence type="ECO:0000256" key="1">
    <source>
        <dbReference type="SAM" id="Phobius"/>
    </source>
</evidence>
<keyword evidence="1" id="KW-0812">Transmembrane</keyword>
<keyword evidence="1" id="KW-1133">Transmembrane helix</keyword>
<gene>
    <name evidence="3" type="ORF">DEA37_0001434</name>
</gene>